<evidence type="ECO:0000313" key="3">
    <source>
        <dbReference type="Proteomes" id="UP001233999"/>
    </source>
</evidence>
<proteinExistence type="predicted"/>
<feature type="non-terminal residue" evidence="2">
    <location>
        <position position="126"/>
    </location>
</feature>
<dbReference type="AlphaFoldDB" id="A0AAD8E5B4"/>
<evidence type="ECO:0000256" key="1">
    <source>
        <dbReference type="SAM" id="MobiDB-lite"/>
    </source>
</evidence>
<feature type="compositionally biased region" description="Polar residues" evidence="1">
    <location>
        <begin position="7"/>
        <end position="27"/>
    </location>
</feature>
<feature type="compositionally biased region" description="Basic and acidic residues" evidence="1">
    <location>
        <begin position="47"/>
        <end position="56"/>
    </location>
</feature>
<reference evidence="2" key="1">
    <citation type="journal article" date="2023" name="IScience">
        <title>Live-bearing cockroach genome reveals convergent evolutionary mechanisms linked to viviparity in insects and beyond.</title>
        <authorList>
            <person name="Fouks B."/>
            <person name="Harrison M.C."/>
            <person name="Mikhailova A.A."/>
            <person name="Marchal E."/>
            <person name="English S."/>
            <person name="Carruthers M."/>
            <person name="Jennings E.C."/>
            <person name="Chiamaka E.L."/>
            <person name="Frigard R.A."/>
            <person name="Pippel M."/>
            <person name="Attardo G.M."/>
            <person name="Benoit J.B."/>
            <person name="Bornberg-Bauer E."/>
            <person name="Tobe S.S."/>
        </authorList>
    </citation>
    <scope>NUCLEOTIDE SEQUENCE</scope>
    <source>
        <strain evidence="2">Stay&amp;Tobe</strain>
    </source>
</reference>
<feature type="compositionally biased region" description="Basic residues" evidence="1">
    <location>
        <begin position="28"/>
        <end position="46"/>
    </location>
</feature>
<comment type="caution">
    <text evidence="2">The sequence shown here is derived from an EMBL/GenBank/DDBJ whole genome shotgun (WGS) entry which is preliminary data.</text>
</comment>
<name>A0AAD8E5B4_DIPPU</name>
<organism evidence="2 3">
    <name type="scientific">Diploptera punctata</name>
    <name type="common">Pacific beetle cockroach</name>
    <dbReference type="NCBI Taxonomy" id="6984"/>
    <lineage>
        <taxon>Eukaryota</taxon>
        <taxon>Metazoa</taxon>
        <taxon>Ecdysozoa</taxon>
        <taxon>Arthropoda</taxon>
        <taxon>Hexapoda</taxon>
        <taxon>Insecta</taxon>
        <taxon>Pterygota</taxon>
        <taxon>Neoptera</taxon>
        <taxon>Polyneoptera</taxon>
        <taxon>Dictyoptera</taxon>
        <taxon>Blattodea</taxon>
        <taxon>Blaberoidea</taxon>
        <taxon>Blaberidae</taxon>
        <taxon>Diplopterinae</taxon>
        <taxon>Diploptera</taxon>
    </lineage>
</organism>
<feature type="compositionally biased region" description="Basic residues" evidence="1">
    <location>
        <begin position="69"/>
        <end position="87"/>
    </location>
</feature>
<reference evidence="2" key="2">
    <citation type="submission" date="2023-05" db="EMBL/GenBank/DDBJ databases">
        <authorList>
            <person name="Fouks B."/>
        </authorList>
    </citation>
    <scope>NUCLEOTIDE SEQUENCE</scope>
    <source>
        <strain evidence="2">Stay&amp;Tobe</strain>
        <tissue evidence="2">Testes</tissue>
    </source>
</reference>
<sequence>MFGSLVQRLQSLSPLGSPVTSPVSSPKASRRRYKSPTRGPRRPPLGRHKEEYREVQSDPELDEIDTTKKFGRTSRHLLDKRKNKIRAARNLNNTEPGINNNTYNEHRGFAPLQGSKSLGRLDGLKE</sequence>
<protein>
    <submittedName>
        <fullName evidence="2">Uncharacterized protein</fullName>
    </submittedName>
</protein>
<feature type="compositionally biased region" description="Polar residues" evidence="1">
    <location>
        <begin position="90"/>
        <end position="103"/>
    </location>
</feature>
<gene>
    <name evidence="2" type="ORF">L9F63_006315</name>
</gene>
<evidence type="ECO:0000313" key="2">
    <source>
        <dbReference type="EMBL" id="KAJ9577107.1"/>
    </source>
</evidence>
<feature type="region of interest" description="Disordered" evidence="1">
    <location>
        <begin position="1"/>
        <end position="126"/>
    </location>
</feature>
<keyword evidence="3" id="KW-1185">Reference proteome</keyword>
<dbReference type="EMBL" id="JASPKZ010009375">
    <property type="protein sequence ID" value="KAJ9577107.1"/>
    <property type="molecule type" value="Genomic_DNA"/>
</dbReference>
<accession>A0AAD8E5B4</accession>
<dbReference type="Proteomes" id="UP001233999">
    <property type="component" value="Unassembled WGS sequence"/>
</dbReference>